<dbReference type="AlphaFoldDB" id="A0A0N1HKL2"/>
<name>A0A0N1HKL2_9EURO</name>
<dbReference type="Proteomes" id="UP000038010">
    <property type="component" value="Unassembled WGS sequence"/>
</dbReference>
<dbReference type="GO" id="GO:0016491">
    <property type="term" value="F:oxidoreductase activity"/>
    <property type="evidence" value="ECO:0007669"/>
    <property type="project" value="InterPro"/>
</dbReference>
<dbReference type="GO" id="GO:0034599">
    <property type="term" value="P:cellular response to oxidative stress"/>
    <property type="evidence" value="ECO:0007669"/>
    <property type="project" value="InterPro"/>
</dbReference>
<dbReference type="InterPro" id="IPR033877">
    <property type="entry name" value="Frm2/Hbn1"/>
</dbReference>
<accession>A0A0N1HKL2</accession>
<dbReference type="InterPro" id="IPR029479">
    <property type="entry name" value="Nitroreductase"/>
</dbReference>
<dbReference type="SUPFAM" id="SSF55469">
    <property type="entry name" value="FMN-dependent nitroreductase-like"/>
    <property type="match status" value="1"/>
</dbReference>
<comment type="caution">
    <text evidence="2">The sequence shown here is derived from an EMBL/GenBank/DDBJ whole genome shotgun (WGS) entry which is preliminary data.</text>
</comment>
<evidence type="ECO:0000313" key="3">
    <source>
        <dbReference type="Proteomes" id="UP000038010"/>
    </source>
</evidence>
<feature type="domain" description="Nitroreductase" evidence="1">
    <location>
        <begin position="12"/>
        <end position="174"/>
    </location>
</feature>
<dbReference type="EMBL" id="LFJN01000025">
    <property type="protein sequence ID" value="KPI37314.1"/>
    <property type="molecule type" value="Genomic_DNA"/>
</dbReference>
<reference evidence="2 3" key="1">
    <citation type="submission" date="2015-06" db="EMBL/GenBank/DDBJ databases">
        <title>Draft genome of the ant-associated black yeast Phialophora attae CBS 131958.</title>
        <authorList>
            <person name="Moreno L.F."/>
            <person name="Stielow B.J."/>
            <person name="de Hoog S."/>
            <person name="Vicente V.A."/>
            <person name="Weiss V.A."/>
            <person name="de Vries M."/>
            <person name="Cruz L.M."/>
            <person name="Souza E.M."/>
        </authorList>
    </citation>
    <scope>NUCLEOTIDE SEQUENCE [LARGE SCALE GENOMIC DNA]</scope>
    <source>
        <strain evidence="2 3">CBS 131958</strain>
    </source>
</reference>
<organism evidence="2 3">
    <name type="scientific">Cyphellophora attinorum</name>
    <dbReference type="NCBI Taxonomy" id="1664694"/>
    <lineage>
        <taxon>Eukaryota</taxon>
        <taxon>Fungi</taxon>
        <taxon>Dikarya</taxon>
        <taxon>Ascomycota</taxon>
        <taxon>Pezizomycotina</taxon>
        <taxon>Eurotiomycetes</taxon>
        <taxon>Chaetothyriomycetidae</taxon>
        <taxon>Chaetothyriales</taxon>
        <taxon>Cyphellophoraceae</taxon>
        <taxon>Cyphellophora</taxon>
    </lineage>
</organism>
<protein>
    <submittedName>
        <fullName evidence="2">Putative nitro HBN1</fullName>
    </submittedName>
</protein>
<dbReference type="VEuPathDB" id="FungiDB:AB675_1484"/>
<dbReference type="RefSeq" id="XP_017997277.1">
    <property type="nucleotide sequence ID" value="XM_018141378.1"/>
</dbReference>
<evidence type="ECO:0000259" key="1">
    <source>
        <dbReference type="Pfam" id="PF00881"/>
    </source>
</evidence>
<dbReference type="PANTHER" id="PTHR43035">
    <property type="entry name" value="FATTY ACID REPRESSION MUTANT PROTEIN 2-RELATED"/>
    <property type="match status" value="1"/>
</dbReference>
<dbReference type="InterPro" id="IPR000415">
    <property type="entry name" value="Nitroreductase-like"/>
</dbReference>
<dbReference type="OrthoDB" id="2138173at2759"/>
<evidence type="ECO:0000313" key="2">
    <source>
        <dbReference type="EMBL" id="KPI37314.1"/>
    </source>
</evidence>
<dbReference type="GeneID" id="28733258"/>
<dbReference type="Pfam" id="PF00881">
    <property type="entry name" value="Nitroreductase"/>
    <property type="match status" value="1"/>
</dbReference>
<sequence>MAASKPLLDAMKDRRSIYATSPENPPTTIARVEEIVTHVIKHSPSPFNYQFARSVILSGEAHKKFWSVVYDGVEKAVPAAAWEGHLQNFCKMFRDTTWGTVMWFEDGETASFFAESWSDQSSGMHQINAWMALEAEGFGATLQHFHWVPDVTEYFQKELGLPASWKPKSQLVFGTPVAPAGEKTFKPIEEKLKIFS</sequence>
<proteinExistence type="predicted"/>
<gene>
    <name evidence="2" type="ORF">AB675_1484</name>
</gene>
<dbReference type="STRING" id="1664694.A0A0N1HKL2"/>
<dbReference type="PANTHER" id="PTHR43035:SF1">
    <property type="entry name" value="FATTY ACID REPRESSION MUTANT PROTEIN 2-RELATED"/>
    <property type="match status" value="1"/>
</dbReference>
<dbReference type="Gene3D" id="3.40.109.10">
    <property type="entry name" value="NADH Oxidase"/>
    <property type="match status" value="1"/>
</dbReference>
<keyword evidence="3" id="KW-1185">Reference proteome</keyword>